<sequence>MTAAAPAAASAATNKMEAPAVKKAKWETVDEALNWMKKNKKSEQLLALYDPADGLVLFYEGVYKLKTYKEFTRKQAQYNGPAIPEPDALPDGYRFKFGTVHSQHPQLFSKEYKQLQKQLKKEAAEKGEIYYFKELNWDASNRSALTYEKGKNYISIIAEYNEELHEGVTQLPEKGVSREKLEIGGTEAVYVTYDGRKNGADRLEWNSGDGTVKFRITSFGSGSVSKEEMMAIAETIISAQVKNNC</sequence>
<reference evidence="2 3" key="1">
    <citation type="journal article" date="2012" name="J. Bacteriol.">
        <title>Genome Sequence of the Pattern-Forming Social Bacterium Paenibacillus dendritiformis C454 Chiral Morphotype.</title>
        <authorList>
            <person name="Sirota-Madi A."/>
            <person name="Olender T."/>
            <person name="Helman Y."/>
            <person name="Brainis I."/>
            <person name="Finkelshtein A."/>
            <person name="Roth D."/>
            <person name="Hagai E."/>
            <person name="Leshkowitz D."/>
            <person name="Brodsky L."/>
            <person name="Galatenko V."/>
            <person name="Nikolaev V."/>
            <person name="Gutnick D.L."/>
            <person name="Lancet D."/>
            <person name="Ben-Jacob E."/>
        </authorList>
    </citation>
    <scope>NUCLEOTIDE SEQUENCE [LARGE SCALE GENOMIC DNA]</scope>
    <source>
        <strain evidence="2 3">C454</strain>
    </source>
</reference>
<keyword evidence="3" id="KW-1185">Reference proteome</keyword>
<dbReference type="PATRIC" id="fig|1131935.3.peg.1375"/>
<dbReference type="InterPro" id="IPR025377">
    <property type="entry name" value="DUF4367"/>
</dbReference>
<organism evidence="2 3">
    <name type="scientific">Paenibacillus dendritiformis C454</name>
    <dbReference type="NCBI Taxonomy" id="1131935"/>
    <lineage>
        <taxon>Bacteria</taxon>
        <taxon>Bacillati</taxon>
        <taxon>Bacillota</taxon>
        <taxon>Bacilli</taxon>
        <taxon>Bacillales</taxon>
        <taxon>Paenibacillaceae</taxon>
        <taxon>Paenibacillus</taxon>
    </lineage>
</organism>
<evidence type="ECO:0000313" key="3">
    <source>
        <dbReference type="Proteomes" id="UP000003900"/>
    </source>
</evidence>
<gene>
    <name evidence="2" type="ORF">PDENDC454_06785</name>
</gene>
<accession>H3SCW2</accession>
<evidence type="ECO:0000259" key="1">
    <source>
        <dbReference type="Pfam" id="PF14285"/>
    </source>
</evidence>
<dbReference type="Proteomes" id="UP000003900">
    <property type="component" value="Unassembled WGS sequence"/>
</dbReference>
<dbReference type="Pfam" id="PF14285">
    <property type="entry name" value="DUF4367"/>
    <property type="match status" value="1"/>
</dbReference>
<dbReference type="AlphaFoldDB" id="H3SCW2"/>
<protein>
    <recommendedName>
        <fullName evidence="1">DUF4367 domain-containing protein</fullName>
    </recommendedName>
</protein>
<comment type="caution">
    <text evidence="2">The sequence shown here is derived from an EMBL/GenBank/DDBJ whole genome shotgun (WGS) entry which is preliminary data.</text>
</comment>
<evidence type="ECO:0000313" key="2">
    <source>
        <dbReference type="EMBL" id="EHQ63036.1"/>
    </source>
</evidence>
<feature type="domain" description="DUF4367" evidence="1">
    <location>
        <begin position="140"/>
        <end position="236"/>
    </location>
</feature>
<proteinExistence type="predicted"/>
<dbReference type="STRING" id="1131935.PDENDC454_06785"/>
<name>H3SCW2_9BACL</name>
<dbReference type="EMBL" id="AHKH01000012">
    <property type="protein sequence ID" value="EHQ63036.1"/>
    <property type="molecule type" value="Genomic_DNA"/>
</dbReference>